<keyword evidence="7" id="KW-0325">Glycoprotein</keyword>
<dbReference type="OMA" id="AIYYAEF"/>
<dbReference type="InterPro" id="IPR053937">
    <property type="entry name" value="GOST_TM"/>
</dbReference>
<dbReference type="Pfam" id="PF21901">
    <property type="entry name" value="TMEM87A-B_GOLD"/>
    <property type="match status" value="1"/>
</dbReference>
<proteinExistence type="inferred from homology"/>
<dbReference type="PANTHER" id="PTHR21229">
    <property type="entry name" value="LUNG SEVEN TRANSMEMBRANE RECEPTOR"/>
    <property type="match status" value="1"/>
</dbReference>
<reference evidence="12" key="3">
    <citation type="submission" date="2025-09" db="UniProtKB">
        <authorList>
            <consortium name="Ensembl"/>
        </authorList>
    </citation>
    <scope>IDENTIFICATION</scope>
</reference>
<evidence type="ECO:0000256" key="6">
    <source>
        <dbReference type="ARBA" id="ARBA00023136"/>
    </source>
</evidence>
<feature type="transmembrane region" description="Helical" evidence="9">
    <location>
        <begin position="290"/>
        <end position="314"/>
    </location>
</feature>
<dbReference type="GO" id="GO:0042147">
    <property type="term" value="P:retrograde transport, endosome to Golgi"/>
    <property type="evidence" value="ECO:0007669"/>
    <property type="project" value="TreeGrafter"/>
</dbReference>
<sequence>MFFFALQKSVKEQYFPFSKTMFNNTFIKLKWLKEQCDPPINLSISWYLRSSRCYDEVFVIDTEKAKAYFKTETVHQKGGSGFYVFHQYSPIECHQPMTNNDCGQLQLCNLSDISSFSKPIFLLSFQSPTHHAVAQTWEDSPYMFIICVFQINPTQETENWEIELEVSMEGPYQYISASEWPLMIFYMVMCVIYVVLGVLWLALSACYWRDLLRIQFWIGGVIFLGMLEKAVYYAEFQSIRYDGLSVQGAVVFAEVLSAVKRTLARVLVIIASLGYGIVKPRLGALLHRVVGVGLLYLSFSIVEGVLRVTSVNILSCTMKLLRLRRNVVKLSLYRHFTNTLIFAVIASVIFIIWTTKTFKLSKCQSDWRELWIDDAFWRFLFSTILLVIMFLWRPSANNQRYAFSPLVDEVSDEEEAEQLMNEAFEGVKMRGIKSEANGSVKPNKVVREFLCKKK</sequence>
<evidence type="ECO:0000256" key="8">
    <source>
        <dbReference type="ARBA" id="ARBA00044946"/>
    </source>
</evidence>
<reference evidence="12" key="2">
    <citation type="submission" date="2025-08" db="UniProtKB">
        <authorList>
            <consortium name="Ensembl"/>
        </authorList>
    </citation>
    <scope>IDENTIFICATION</scope>
</reference>
<evidence type="ECO:0000256" key="5">
    <source>
        <dbReference type="ARBA" id="ARBA00023034"/>
    </source>
</evidence>
<dbReference type="Ensembl" id="ENSPNAT00000034048.2">
    <property type="protein sequence ID" value="ENSPNAP00000022119.2"/>
    <property type="gene ID" value="ENSPNAG00000029399.2"/>
</dbReference>
<evidence type="ECO:0000256" key="3">
    <source>
        <dbReference type="ARBA" id="ARBA00022729"/>
    </source>
</evidence>
<evidence type="ECO:0000256" key="7">
    <source>
        <dbReference type="ARBA" id="ARBA00023180"/>
    </source>
</evidence>
<dbReference type="GeneTree" id="ENSGT00940000156844"/>
<comment type="similarity">
    <text evidence="8">Belongs to the LU7TM family. TMEM87 subfamily.</text>
</comment>
<dbReference type="Proteomes" id="UP001501920">
    <property type="component" value="Chromosome 17"/>
</dbReference>
<evidence type="ECO:0000256" key="2">
    <source>
        <dbReference type="ARBA" id="ARBA00022692"/>
    </source>
</evidence>
<feature type="transmembrane region" description="Helical" evidence="9">
    <location>
        <begin position="182"/>
        <end position="202"/>
    </location>
</feature>
<keyword evidence="2 9" id="KW-0812">Transmembrane</keyword>
<dbReference type="GO" id="GO:0005829">
    <property type="term" value="C:cytosol"/>
    <property type="evidence" value="ECO:0007669"/>
    <property type="project" value="GOC"/>
</dbReference>
<feature type="transmembrane region" description="Helical" evidence="9">
    <location>
        <begin position="375"/>
        <end position="392"/>
    </location>
</feature>
<organism evidence="12 13">
    <name type="scientific">Pygocentrus nattereri</name>
    <name type="common">Red-bellied piranha</name>
    <dbReference type="NCBI Taxonomy" id="42514"/>
    <lineage>
        <taxon>Eukaryota</taxon>
        <taxon>Metazoa</taxon>
        <taxon>Chordata</taxon>
        <taxon>Craniata</taxon>
        <taxon>Vertebrata</taxon>
        <taxon>Euteleostomi</taxon>
        <taxon>Actinopterygii</taxon>
        <taxon>Neopterygii</taxon>
        <taxon>Teleostei</taxon>
        <taxon>Ostariophysi</taxon>
        <taxon>Characiformes</taxon>
        <taxon>Characoidei</taxon>
        <taxon>Pygocentrus</taxon>
    </lineage>
</organism>
<evidence type="ECO:0000256" key="4">
    <source>
        <dbReference type="ARBA" id="ARBA00022989"/>
    </source>
</evidence>
<reference evidence="12 13" key="1">
    <citation type="submission" date="2020-10" db="EMBL/GenBank/DDBJ databases">
        <title>Pygocentrus nattereri (red-bellied piranha) genome, fPygNat1, primary haplotype.</title>
        <authorList>
            <person name="Myers G."/>
            <person name="Meyer A."/>
            <person name="Karagic N."/>
            <person name="Pippel M."/>
            <person name="Winkler S."/>
            <person name="Tracey A."/>
            <person name="Wood J."/>
            <person name="Formenti G."/>
            <person name="Howe K."/>
            <person name="Fedrigo O."/>
            <person name="Jarvis E.D."/>
        </authorList>
    </citation>
    <scope>NUCLEOTIDE SEQUENCE [LARGE SCALE GENOMIC DNA]</scope>
</reference>
<evidence type="ECO:0000259" key="10">
    <source>
        <dbReference type="Pfam" id="PF06814"/>
    </source>
</evidence>
<dbReference type="PANTHER" id="PTHR21229:SF52">
    <property type="entry name" value="TRANSMEMBRANE PROTEIN 87A PRECURSOR"/>
    <property type="match status" value="1"/>
</dbReference>
<feature type="transmembrane region" description="Helical" evidence="9">
    <location>
        <begin position="214"/>
        <end position="234"/>
    </location>
</feature>
<protein>
    <recommendedName>
        <fullName evidence="14">Transmembrane protein 87A</fullName>
    </recommendedName>
</protein>
<dbReference type="InterPro" id="IPR009637">
    <property type="entry name" value="GPR107/GPR108-like"/>
</dbReference>
<comment type="subcellular location">
    <subcellularLocation>
        <location evidence="1">Golgi apparatus membrane</location>
        <topology evidence="1">Multi-pass membrane protein</topology>
    </subcellularLocation>
</comment>
<evidence type="ECO:0000256" key="9">
    <source>
        <dbReference type="SAM" id="Phobius"/>
    </source>
</evidence>
<evidence type="ECO:0000313" key="13">
    <source>
        <dbReference type="Proteomes" id="UP001501920"/>
    </source>
</evidence>
<keyword evidence="4 9" id="KW-1133">Transmembrane helix</keyword>
<evidence type="ECO:0000313" key="12">
    <source>
        <dbReference type="Ensembl" id="ENSPNAP00000022119.2"/>
    </source>
</evidence>
<keyword evidence="5" id="KW-0333">Golgi apparatus</keyword>
<feature type="domain" description="TMEM87A/B GOLD" evidence="11">
    <location>
        <begin position="12"/>
        <end position="148"/>
    </location>
</feature>
<name>A0A3B4DGT3_PYGNA</name>
<accession>A0A3B4DGT3</accession>
<evidence type="ECO:0008006" key="14">
    <source>
        <dbReference type="Google" id="ProtNLM"/>
    </source>
</evidence>
<keyword evidence="3" id="KW-0732">Signal</keyword>
<dbReference type="GO" id="GO:0000139">
    <property type="term" value="C:Golgi membrane"/>
    <property type="evidence" value="ECO:0007669"/>
    <property type="project" value="UniProtKB-SubCell"/>
</dbReference>
<dbReference type="AlphaFoldDB" id="A0A3B4DGT3"/>
<dbReference type="STRING" id="42514.ENSPNAP00000022119"/>
<evidence type="ECO:0000259" key="11">
    <source>
        <dbReference type="Pfam" id="PF21901"/>
    </source>
</evidence>
<evidence type="ECO:0000256" key="1">
    <source>
        <dbReference type="ARBA" id="ARBA00004653"/>
    </source>
</evidence>
<dbReference type="Pfam" id="PF06814">
    <property type="entry name" value="GOST_TM"/>
    <property type="match status" value="2"/>
</dbReference>
<feature type="transmembrane region" description="Helical" evidence="9">
    <location>
        <begin position="335"/>
        <end position="355"/>
    </location>
</feature>
<keyword evidence="6 9" id="KW-0472">Membrane</keyword>
<feature type="domain" description="GOST seven transmembrane" evidence="10">
    <location>
        <begin position="314"/>
        <end position="399"/>
    </location>
</feature>
<feature type="transmembrane region" description="Helical" evidence="9">
    <location>
        <begin position="262"/>
        <end position="278"/>
    </location>
</feature>
<feature type="domain" description="GOST seven transmembrane" evidence="10">
    <location>
        <begin position="181"/>
        <end position="310"/>
    </location>
</feature>
<keyword evidence="13" id="KW-1185">Reference proteome</keyword>
<dbReference type="InterPro" id="IPR054101">
    <property type="entry name" value="TMEM87A/B_GOLD"/>
</dbReference>